<dbReference type="RefSeq" id="WP_385858798.1">
    <property type="nucleotide sequence ID" value="NZ_JBHMAR010000010.1"/>
</dbReference>
<comment type="caution">
    <text evidence="9">The sequence shown here is derived from an EMBL/GenBank/DDBJ whole genome shotgun (WGS) entry which is preliminary data.</text>
</comment>
<feature type="compositionally biased region" description="Basic and acidic residues" evidence="8">
    <location>
        <begin position="173"/>
        <end position="197"/>
    </location>
</feature>
<feature type="compositionally biased region" description="Acidic residues" evidence="8">
    <location>
        <begin position="202"/>
        <end position="215"/>
    </location>
</feature>
<reference evidence="9 10" key="1">
    <citation type="submission" date="2024-09" db="EMBL/GenBank/DDBJ databases">
        <authorList>
            <person name="Sun Q."/>
            <person name="Mori K."/>
        </authorList>
    </citation>
    <scope>NUCLEOTIDE SEQUENCE [LARGE SCALE GENOMIC DNA]</scope>
    <source>
        <strain evidence="9 10">JCM 10918</strain>
    </source>
</reference>
<dbReference type="EC" id="4.2.2.29" evidence="7"/>
<evidence type="ECO:0000256" key="3">
    <source>
        <dbReference type="ARBA" id="ARBA00022989"/>
    </source>
</evidence>
<name>A0ABV5VDC6_9ACTN</name>
<evidence type="ECO:0000256" key="1">
    <source>
        <dbReference type="ARBA" id="ARBA00022475"/>
    </source>
</evidence>
<evidence type="ECO:0000256" key="2">
    <source>
        <dbReference type="ARBA" id="ARBA00022692"/>
    </source>
</evidence>
<feature type="site" description="Important for catalytic activity" evidence="7">
    <location>
        <position position="483"/>
    </location>
</feature>
<keyword evidence="6 7" id="KW-0961">Cell wall biogenesis/degradation</keyword>
<organism evidence="9 10">
    <name type="scientific">Streptomyces thermocoprophilus</name>
    <dbReference type="NCBI Taxonomy" id="78356"/>
    <lineage>
        <taxon>Bacteria</taxon>
        <taxon>Bacillati</taxon>
        <taxon>Actinomycetota</taxon>
        <taxon>Actinomycetes</taxon>
        <taxon>Kitasatosporales</taxon>
        <taxon>Streptomycetaceae</taxon>
        <taxon>Streptomyces</taxon>
    </lineage>
</organism>
<evidence type="ECO:0000256" key="8">
    <source>
        <dbReference type="SAM" id="MobiDB-lite"/>
    </source>
</evidence>
<keyword evidence="2 7" id="KW-0812">Transmembrane</keyword>
<evidence type="ECO:0000313" key="9">
    <source>
        <dbReference type="EMBL" id="MFB9735812.1"/>
    </source>
</evidence>
<feature type="compositionally biased region" description="Basic and acidic residues" evidence="8">
    <location>
        <begin position="216"/>
        <end position="244"/>
    </location>
</feature>
<keyword evidence="5 7" id="KW-0456">Lyase</keyword>
<protein>
    <recommendedName>
        <fullName evidence="7">Endolytic murein transglycosylase</fullName>
        <ecNumber evidence="7">4.2.2.29</ecNumber>
    </recommendedName>
    <alternativeName>
        <fullName evidence="7">Peptidoglycan lytic transglycosylase</fullName>
    </alternativeName>
    <alternativeName>
        <fullName evidence="7">Peptidoglycan polymerization terminase</fullName>
    </alternativeName>
</protein>
<keyword evidence="10" id="KW-1185">Reference proteome</keyword>
<gene>
    <name evidence="7 9" type="primary">mltG</name>
    <name evidence="9" type="ORF">ACFFRO_11795</name>
</gene>
<comment type="catalytic activity">
    <reaction evidence="7">
        <text>a peptidoglycan chain = a peptidoglycan chain with N-acetyl-1,6-anhydromuramyl-[peptide] at the reducing end + a peptidoglycan chain with N-acetylglucosamine at the non-reducing end.</text>
        <dbReference type="EC" id="4.2.2.29"/>
    </reaction>
</comment>
<keyword evidence="4 7" id="KW-0472">Membrane</keyword>
<feature type="compositionally biased region" description="Low complexity" evidence="8">
    <location>
        <begin position="107"/>
        <end position="125"/>
    </location>
</feature>
<evidence type="ECO:0000256" key="7">
    <source>
        <dbReference type="HAMAP-Rule" id="MF_02065"/>
    </source>
</evidence>
<dbReference type="EMBL" id="JBHMAR010000010">
    <property type="protein sequence ID" value="MFB9735812.1"/>
    <property type="molecule type" value="Genomic_DNA"/>
</dbReference>
<keyword evidence="1 7" id="KW-1003">Cell membrane</keyword>
<accession>A0ABV5VDC6</accession>
<comment type="similarity">
    <text evidence="7">Belongs to the transglycosylase MltG family.</text>
</comment>
<dbReference type="Proteomes" id="UP001589703">
    <property type="component" value="Unassembled WGS sequence"/>
</dbReference>
<sequence>MTEYGRGPGSEPWHPQDPAYGDGGWEGQQAHTGRQAAYGGPTQQHPQGQGDWQAYGQDQQQYGHAQQQYGQDQQQYGQDQQYTGYDQQYTGYDQQHDGYGAQQQHNGYPQQYYDGQGRQQGYPQQAGWDNTGGQPLPYVPDPSDPYAQQPAGYNGEQADFYQTPDAYPPPEPPARRRAEPEPRTDWDPDPGRADDHPFFTGADDDRDTPDDGTDGTDDRGDEPGDRRTRGERRGKNAPKGDKNGPKGKKRRNGCACLVVVLVFGGGVGGVGYFGYQFYKERFSAAPDYAGSGNGQMVTVVIPKGAGGWEIGRRLSEAGVVKSASAFVSALEADPDGKSLQDGVYTLQKEMSAASAVDLMLSPKSRSNLIIAEGLRNTAVYSLIDKRLGVNAGTTAAVAKKEYKNLGLPAWALNHPDLKDPLEGFLYPSSYAVTKGQDPKAVLKNMVSQAKAKYEELGLEQKAKDLGLEGPWQLLTVASLVQAEGTSHEDFRKMAEVVYNRLKPGNRETYGSLEFDSTYNYVKNQSKIDLSIAELRKYNNPYNTYYVKGLPPGPIDNPGEEALKGALNPTDDGWYYFISLDGKTSKFTKTLAEHNKLVKEFNASRGN</sequence>
<evidence type="ECO:0000256" key="6">
    <source>
        <dbReference type="ARBA" id="ARBA00023316"/>
    </source>
</evidence>
<feature type="transmembrane region" description="Helical" evidence="7">
    <location>
        <begin position="254"/>
        <end position="275"/>
    </location>
</feature>
<evidence type="ECO:0000256" key="5">
    <source>
        <dbReference type="ARBA" id="ARBA00023239"/>
    </source>
</evidence>
<evidence type="ECO:0000313" key="10">
    <source>
        <dbReference type="Proteomes" id="UP001589703"/>
    </source>
</evidence>
<keyword evidence="3 7" id="KW-1133">Transmembrane helix</keyword>
<dbReference type="Gene3D" id="3.30.1490.480">
    <property type="entry name" value="Endolytic murein transglycosylase"/>
    <property type="match status" value="1"/>
</dbReference>
<dbReference type="InterPro" id="IPR003770">
    <property type="entry name" value="MLTG-like"/>
</dbReference>
<dbReference type="NCBIfam" id="TIGR00247">
    <property type="entry name" value="endolytic transglycosylase MltG"/>
    <property type="match status" value="1"/>
</dbReference>
<dbReference type="PANTHER" id="PTHR30518:SF2">
    <property type="entry name" value="ENDOLYTIC MUREIN TRANSGLYCOSYLASE"/>
    <property type="match status" value="1"/>
</dbReference>
<dbReference type="CDD" id="cd08010">
    <property type="entry name" value="MltG_like"/>
    <property type="match status" value="1"/>
</dbReference>
<comment type="subcellular location">
    <subcellularLocation>
        <location evidence="7">Cell membrane</location>
        <topology evidence="7">Single-pass membrane protein</topology>
    </subcellularLocation>
</comment>
<dbReference type="PANTHER" id="PTHR30518">
    <property type="entry name" value="ENDOLYTIC MUREIN TRANSGLYCOSYLASE"/>
    <property type="match status" value="1"/>
</dbReference>
<dbReference type="HAMAP" id="MF_02065">
    <property type="entry name" value="MltG"/>
    <property type="match status" value="1"/>
</dbReference>
<comment type="function">
    <text evidence="7">Functions as a peptidoglycan terminase that cleaves nascent peptidoglycan strands endolytically to terminate their elongation.</text>
</comment>
<feature type="region of interest" description="Disordered" evidence="8">
    <location>
        <begin position="1"/>
        <end position="249"/>
    </location>
</feature>
<proteinExistence type="inferred from homology"/>
<feature type="compositionally biased region" description="Low complexity" evidence="8">
    <location>
        <begin position="39"/>
        <end position="100"/>
    </location>
</feature>
<dbReference type="Pfam" id="PF02618">
    <property type="entry name" value="YceG"/>
    <property type="match status" value="1"/>
</dbReference>
<evidence type="ECO:0000256" key="4">
    <source>
        <dbReference type="ARBA" id="ARBA00023136"/>
    </source>
</evidence>